<accession>A0A9W4TL01</accession>
<feature type="transmembrane region" description="Helical" evidence="4">
    <location>
        <begin position="167"/>
        <end position="185"/>
    </location>
</feature>
<dbReference type="PANTHER" id="PTHR43280:SF29">
    <property type="entry name" value="ARAC-FAMILY TRANSCRIPTIONAL REGULATOR"/>
    <property type="match status" value="1"/>
</dbReference>
<evidence type="ECO:0000259" key="5">
    <source>
        <dbReference type="PROSITE" id="PS01124"/>
    </source>
</evidence>
<sequence>MYLDNQILFFFSALGAFNCTILSLYFFFFTKEKNISNFFLGGLLAVLSIRIWKSIFFYFNPGLSKTYLQIGLSACFLIGPFLFFYIKAKQNSLNIALAKYSILFSLFLIVFVGVLAPYQNHLELWKKYIYLIINLQWIVFIILSAFSVKQVFAKILTKSDKINYDEVWILSVLGGVFLIWLAYFTAAYTSYISGALSLSFALYLSGMVVFYKRNETFKVHPKKEKYVNKIESEEVNSILEKIQIAFNSKNIHKNPNLTLNLLAQEIKIRPQLLSQFLNDNLNKSYTQFINEYRIEEAKKILKQDSNLKMEVVAEYCGFNSSSTFYGAFKKATGTTPLNYAKT</sequence>
<organism evidence="6 7">
    <name type="scientific">Flavobacterium collinsii</name>
    <dbReference type="NCBI Taxonomy" id="1114861"/>
    <lineage>
        <taxon>Bacteria</taxon>
        <taxon>Pseudomonadati</taxon>
        <taxon>Bacteroidota</taxon>
        <taxon>Flavobacteriia</taxon>
        <taxon>Flavobacteriales</taxon>
        <taxon>Flavobacteriaceae</taxon>
        <taxon>Flavobacterium</taxon>
    </lineage>
</organism>
<evidence type="ECO:0000256" key="1">
    <source>
        <dbReference type="ARBA" id="ARBA00023015"/>
    </source>
</evidence>
<feature type="transmembrane region" description="Helical" evidence="4">
    <location>
        <begin position="191"/>
        <end position="211"/>
    </location>
</feature>
<dbReference type="Proteomes" id="UP001152749">
    <property type="component" value="Chromosome"/>
</dbReference>
<evidence type="ECO:0000256" key="3">
    <source>
        <dbReference type="ARBA" id="ARBA00023163"/>
    </source>
</evidence>
<feature type="transmembrane region" description="Helical" evidence="4">
    <location>
        <begin position="128"/>
        <end position="146"/>
    </location>
</feature>
<feature type="transmembrane region" description="Helical" evidence="4">
    <location>
        <begin position="6"/>
        <end position="27"/>
    </location>
</feature>
<proteinExistence type="predicted"/>
<keyword evidence="4" id="KW-0812">Transmembrane</keyword>
<gene>
    <name evidence="6" type="ORF">TRV642_4611</name>
</gene>
<dbReference type="Pfam" id="PF12833">
    <property type="entry name" value="HTH_18"/>
    <property type="match status" value="1"/>
</dbReference>
<dbReference type="InterPro" id="IPR009057">
    <property type="entry name" value="Homeodomain-like_sf"/>
</dbReference>
<keyword evidence="1" id="KW-0805">Transcription regulation</keyword>
<dbReference type="GO" id="GO:0043565">
    <property type="term" value="F:sequence-specific DNA binding"/>
    <property type="evidence" value="ECO:0007669"/>
    <property type="project" value="InterPro"/>
</dbReference>
<evidence type="ECO:0000313" key="7">
    <source>
        <dbReference type="Proteomes" id="UP001152749"/>
    </source>
</evidence>
<evidence type="ECO:0000313" key="6">
    <source>
        <dbReference type="EMBL" id="CAI2769240.1"/>
    </source>
</evidence>
<dbReference type="PANTHER" id="PTHR43280">
    <property type="entry name" value="ARAC-FAMILY TRANSCRIPTIONAL REGULATOR"/>
    <property type="match status" value="1"/>
</dbReference>
<dbReference type="InterPro" id="IPR018060">
    <property type="entry name" value="HTH_AraC"/>
</dbReference>
<feature type="transmembrane region" description="Helical" evidence="4">
    <location>
        <begin position="66"/>
        <end position="85"/>
    </location>
</feature>
<dbReference type="SMART" id="SM00342">
    <property type="entry name" value="HTH_ARAC"/>
    <property type="match status" value="1"/>
</dbReference>
<dbReference type="InterPro" id="IPR018062">
    <property type="entry name" value="HTH_AraC-typ_CS"/>
</dbReference>
<feature type="domain" description="HTH araC/xylS-type" evidence="5">
    <location>
        <begin position="241"/>
        <end position="342"/>
    </location>
</feature>
<keyword evidence="4" id="KW-1133">Transmembrane helix</keyword>
<reference evidence="6" key="1">
    <citation type="submission" date="2022-09" db="EMBL/GenBank/DDBJ databases">
        <authorList>
            <person name="Duchaud E."/>
        </authorList>
    </citation>
    <scope>NUCLEOTIDE SEQUENCE</scope>
    <source>
        <strain evidence="6">TRV642</strain>
    </source>
</reference>
<keyword evidence="2" id="KW-0238">DNA-binding</keyword>
<evidence type="ECO:0000256" key="2">
    <source>
        <dbReference type="ARBA" id="ARBA00023125"/>
    </source>
</evidence>
<dbReference type="KEGG" id="fcs:TRV642_4611"/>
<feature type="transmembrane region" description="Helical" evidence="4">
    <location>
        <begin position="97"/>
        <end position="116"/>
    </location>
</feature>
<protein>
    <submittedName>
        <fullName evidence="6">HTH araC/xylS-type domain-containing protein</fullName>
    </submittedName>
</protein>
<dbReference type="PROSITE" id="PS01124">
    <property type="entry name" value="HTH_ARAC_FAMILY_2"/>
    <property type="match status" value="1"/>
</dbReference>
<dbReference type="Gene3D" id="1.10.10.60">
    <property type="entry name" value="Homeodomain-like"/>
    <property type="match status" value="2"/>
</dbReference>
<keyword evidence="3" id="KW-0804">Transcription</keyword>
<dbReference type="GO" id="GO:0003700">
    <property type="term" value="F:DNA-binding transcription factor activity"/>
    <property type="evidence" value="ECO:0007669"/>
    <property type="project" value="InterPro"/>
</dbReference>
<dbReference type="AlphaFoldDB" id="A0A9W4TL01"/>
<evidence type="ECO:0000256" key="4">
    <source>
        <dbReference type="SAM" id="Phobius"/>
    </source>
</evidence>
<dbReference type="PROSITE" id="PS00041">
    <property type="entry name" value="HTH_ARAC_FAMILY_1"/>
    <property type="match status" value="1"/>
</dbReference>
<feature type="transmembrane region" description="Helical" evidence="4">
    <location>
        <begin position="39"/>
        <end position="60"/>
    </location>
</feature>
<dbReference type="EMBL" id="OX336425">
    <property type="protein sequence ID" value="CAI2769240.1"/>
    <property type="molecule type" value="Genomic_DNA"/>
</dbReference>
<keyword evidence="4" id="KW-0472">Membrane</keyword>
<dbReference type="SUPFAM" id="SSF46689">
    <property type="entry name" value="Homeodomain-like"/>
    <property type="match status" value="1"/>
</dbReference>
<name>A0A9W4TL01_9FLAO</name>